<proteinExistence type="predicted"/>
<evidence type="ECO:0000313" key="2">
    <source>
        <dbReference type="Proteomes" id="UP000429958"/>
    </source>
</evidence>
<accession>A0A7X2NIS0</accession>
<evidence type="ECO:0000313" key="1">
    <source>
        <dbReference type="EMBL" id="MSS35508.1"/>
    </source>
</evidence>
<dbReference type="EMBL" id="VUMD01000002">
    <property type="protein sequence ID" value="MSS35508.1"/>
    <property type="molecule type" value="Genomic_DNA"/>
</dbReference>
<sequence>MAGNQKRFPAFSLSGCREKEGSYTTPVLADASYPFVDLPPGNPCGCKLFPSSKFTIHLPHSGRS</sequence>
<reference evidence="1 2" key="1">
    <citation type="submission" date="2019-08" db="EMBL/GenBank/DDBJ databases">
        <title>In-depth cultivation of the pig gut microbiome towards novel bacterial diversity and tailored functional studies.</title>
        <authorList>
            <person name="Wylensek D."/>
            <person name="Hitch T.C.A."/>
            <person name="Clavel T."/>
        </authorList>
    </citation>
    <scope>NUCLEOTIDE SEQUENCE [LARGE SCALE GENOMIC DNA]</scope>
    <source>
        <strain evidence="1 2">WCA-389-WT-23D1</strain>
    </source>
</reference>
<keyword evidence="2" id="KW-1185">Reference proteome</keyword>
<gene>
    <name evidence="1" type="ORF">FYJ39_02650</name>
</gene>
<organism evidence="1 2">
    <name type="scientific">Clostridium porci</name>
    <dbReference type="NCBI Taxonomy" id="2605778"/>
    <lineage>
        <taxon>Bacteria</taxon>
        <taxon>Bacillati</taxon>
        <taxon>Bacillota</taxon>
        <taxon>Clostridia</taxon>
        <taxon>Eubacteriales</taxon>
        <taxon>Clostridiaceae</taxon>
        <taxon>Clostridium</taxon>
    </lineage>
</organism>
<comment type="caution">
    <text evidence="1">The sequence shown here is derived from an EMBL/GenBank/DDBJ whole genome shotgun (WGS) entry which is preliminary data.</text>
</comment>
<dbReference type="AlphaFoldDB" id="A0A7X2NIS0"/>
<dbReference type="Proteomes" id="UP000429958">
    <property type="component" value="Unassembled WGS sequence"/>
</dbReference>
<name>A0A7X2NIS0_9CLOT</name>
<protein>
    <submittedName>
        <fullName evidence="1">Uncharacterized protein</fullName>
    </submittedName>
</protein>